<keyword evidence="1" id="KW-1133">Transmembrane helix</keyword>
<keyword evidence="1" id="KW-0812">Transmembrane</keyword>
<proteinExistence type="predicted"/>
<keyword evidence="1" id="KW-0472">Membrane</keyword>
<reference evidence="2 3" key="1">
    <citation type="submission" date="2020-04" db="EMBL/GenBank/DDBJ databases">
        <title>The Whole Genome Analysis of High salt-tolerant Sphingobium yanoikuyae YC-XJ2 with Aryl organophosphorus flame retardants (aryl-OPFRs)-degrading capacity and characteristics of Related phosphotriesterase.</title>
        <authorList>
            <person name="Li X."/>
        </authorList>
    </citation>
    <scope>NUCLEOTIDE SEQUENCE [LARGE SCALE GENOMIC DNA]</scope>
    <source>
        <strain evidence="2 3">YC-XJ2</strain>
    </source>
</reference>
<sequence>MAWLARIMLFVPALIAGWFVSKEDPRYWVVAMVIALVFIALSCCIAIYVPAFRLWPRRTRQ</sequence>
<dbReference type="AlphaFoldDB" id="A0A6M4G503"/>
<feature type="transmembrane region" description="Helical" evidence="1">
    <location>
        <begin position="27"/>
        <end position="51"/>
    </location>
</feature>
<evidence type="ECO:0000313" key="3">
    <source>
        <dbReference type="Proteomes" id="UP000502611"/>
    </source>
</evidence>
<evidence type="ECO:0000313" key="2">
    <source>
        <dbReference type="EMBL" id="QJR02241.1"/>
    </source>
</evidence>
<protein>
    <submittedName>
        <fullName evidence="2">Uncharacterized protein</fullName>
    </submittedName>
</protein>
<name>A0A6M4G503_SPHYA</name>
<organism evidence="2 3">
    <name type="scientific">Sphingobium yanoikuyae</name>
    <name type="common">Sphingomonas yanoikuyae</name>
    <dbReference type="NCBI Taxonomy" id="13690"/>
    <lineage>
        <taxon>Bacteria</taxon>
        <taxon>Pseudomonadati</taxon>
        <taxon>Pseudomonadota</taxon>
        <taxon>Alphaproteobacteria</taxon>
        <taxon>Sphingomonadales</taxon>
        <taxon>Sphingomonadaceae</taxon>
        <taxon>Sphingobium</taxon>
    </lineage>
</organism>
<evidence type="ECO:0000256" key="1">
    <source>
        <dbReference type="SAM" id="Phobius"/>
    </source>
</evidence>
<gene>
    <name evidence="2" type="ORF">HH800_08575</name>
</gene>
<dbReference type="Proteomes" id="UP000502611">
    <property type="component" value="Chromosome"/>
</dbReference>
<dbReference type="EMBL" id="CP053021">
    <property type="protein sequence ID" value="QJR02241.1"/>
    <property type="molecule type" value="Genomic_DNA"/>
</dbReference>
<feature type="transmembrane region" description="Helical" evidence="1">
    <location>
        <begin position="5"/>
        <end position="21"/>
    </location>
</feature>
<accession>A0A6M4G503</accession>